<evidence type="ECO:0000256" key="1">
    <source>
        <dbReference type="SAM" id="MobiDB-lite"/>
    </source>
</evidence>
<comment type="caution">
    <text evidence="2">The sequence shown here is derived from an EMBL/GenBank/DDBJ whole genome shotgun (WGS) entry which is preliminary data.</text>
</comment>
<reference evidence="2 3" key="1">
    <citation type="journal article" date="2012" name="Eukaryot. Cell">
        <title>Draft genome sequence of CBS 2479, the standard type strain of Trichosporon asahii.</title>
        <authorList>
            <person name="Yang R.Y."/>
            <person name="Li H.T."/>
            <person name="Zhu H."/>
            <person name="Zhou G.P."/>
            <person name="Wang M."/>
            <person name="Wang L."/>
        </authorList>
    </citation>
    <scope>NUCLEOTIDE SEQUENCE [LARGE SCALE GENOMIC DNA]</scope>
    <source>
        <strain evidence="3">ATCC 90039 / CBS 2479 / JCM 2466 / KCTC 7840 / NCYC 2677 / UAMH 7654</strain>
    </source>
</reference>
<dbReference type="HOGENOM" id="CLU_1483018_0_0_1"/>
<evidence type="ECO:0000313" key="2">
    <source>
        <dbReference type="EMBL" id="EJT50366.1"/>
    </source>
</evidence>
<proteinExistence type="predicted"/>
<dbReference type="AlphaFoldDB" id="J5TD89"/>
<name>J5TD89_TRIAS</name>
<feature type="region of interest" description="Disordered" evidence="1">
    <location>
        <begin position="137"/>
        <end position="182"/>
    </location>
</feature>
<dbReference type="RefSeq" id="XP_014181468.1">
    <property type="nucleotide sequence ID" value="XM_014325993.1"/>
</dbReference>
<evidence type="ECO:0000313" key="3">
    <source>
        <dbReference type="Proteomes" id="UP000002748"/>
    </source>
</evidence>
<dbReference type="KEGG" id="tasa:A1Q1_00344"/>
<sequence>MPRTRQRRASRVENGCTRMRRAGLGLRRRRRVIIAKLCNAEKEARSRTDVSPVHASTVSWLAKRQMACGTPDRAPHVHLQLAALPRSGAVSIETAEKVGHGGMVCVRRNANASLRALPFCVRWYWILEDVGASVDEGVQDADEPSGMQDREHGLGVGAKSEPSEPTLDPEAADMGRQGMIEY</sequence>
<dbReference type="VEuPathDB" id="FungiDB:A1Q1_00344"/>
<dbReference type="GeneID" id="25983858"/>
<dbReference type="Proteomes" id="UP000002748">
    <property type="component" value="Unassembled WGS sequence"/>
</dbReference>
<organism evidence="2 3">
    <name type="scientific">Trichosporon asahii var. asahii (strain ATCC 90039 / CBS 2479 / JCM 2466 / KCTC 7840 / NBRC 103889/ NCYC 2677 / UAMH 7654)</name>
    <name type="common">Yeast</name>
    <dbReference type="NCBI Taxonomy" id="1186058"/>
    <lineage>
        <taxon>Eukaryota</taxon>
        <taxon>Fungi</taxon>
        <taxon>Dikarya</taxon>
        <taxon>Basidiomycota</taxon>
        <taxon>Agaricomycotina</taxon>
        <taxon>Tremellomycetes</taxon>
        <taxon>Trichosporonales</taxon>
        <taxon>Trichosporonaceae</taxon>
        <taxon>Trichosporon</taxon>
    </lineage>
</organism>
<accession>J5TD89</accession>
<protein>
    <submittedName>
        <fullName evidence="2">Uncharacterized protein</fullName>
    </submittedName>
</protein>
<dbReference type="EMBL" id="ALBS01000111">
    <property type="protein sequence ID" value="EJT50366.1"/>
    <property type="molecule type" value="Genomic_DNA"/>
</dbReference>
<gene>
    <name evidence="2" type="ORF">A1Q1_00344</name>
</gene>